<dbReference type="EC" id="4.2.99.18" evidence="4"/>
<dbReference type="PANTHER" id="PTHR36928">
    <property type="entry name" value="PHOSPHATASE YCDX-RELATED"/>
    <property type="match status" value="1"/>
</dbReference>
<dbReference type="InterPro" id="IPR022311">
    <property type="entry name" value="PolX-like"/>
</dbReference>
<dbReference type="Pfam" id="PF02811">
    <property type="entry name" value="PHP"/>
    <property type="match status" value="1"/>
</dbReference>
<evidence type="ECO:0000313" key="25">
    <source>
        <dbReference type="EMBL" id="TGC09113.1"/>
    </source>
</evidence>
<accession>A0A4E0PV53</accession>
<dbReference type="InterPro" id="IPR003583">
    <property type="entry name" value="Hlx-hairpin-Hlx_DNA-bd_motif"/>
</dbReference>
<dbReference type="AlphaFoldDB" id="A0A4E0PV53"/>
<keyword evidence="11" id="KW-0227">DNA damage</keyword>
<dbReference type="SUPFAM" id="SSF89550">
    <property type="entry name" value="PHP domain-like"/>
    <property type="match status" value="1"/>
</dbReference>
<dbReference type="InterPro" id="IPR010996">
    <property type="entry name" value="HHH_MUS81"/>
</dbReference>
<dbReference type="SMART" id="SM00483">
    <property type="entry name" value="POLXc"/>
    <property type="match status" value="1"/>
</dbReference>
<keyword evidence="26" id="KW-1185">Reference proteome</keyword>
<dbReference type="GO" id="GO:0005829">
    <property type="term" value="C:cytosol"/>
    <property type="evidence" value="ECO:0007669"/>
    <property type="project" value="TreeGrafter"/>
</dbReference>
<dbReference type="Gene3D" id="1.10.150.110">
    <property type="entry name" value="DNA polymerase beta, N-terminal domain-like"/>
    <property type="match status" value="1"/>
</dbReference>
<dbReference type="OrthoDB" id="8999at2157"/>
<dbReference type="GO" id="GO:0004527">
    <property type="term" value="F:exonuclease activity"/>
    <property type="evidence" value="ECO:0007669"/>
    <property type="project" value="UniProtKB-KW"/>
</dbReference>
<dbReference type="Pfam" id="PF14520">
    <property type="entry name" value="HHH_5"/>
    <property type="match status" value="1"/>
</dbReference>
<evidence type="ECO:0000256" key="17">
    <source>
        <dbReference type="ARBA" id="ARBA00035726"/>
    </source>
</evidence>
<comment type="function">
    <text evidence="20">Repair polymerase that plays a key role in base-excision repair. During this process, the damaged base is excised by specific DNA glycosylases, the DNA backbone is nicked at the abasic site by an apurinic/apyrimidic (AP) endonuclease, and POLB removes 5'-deoxyribose-phosphate from the preincised AP site acting as a 5'-deoxyribose-phosphate lyase (5'-dRP lyase); through its DNA polymerase activity, it adds one nucleotide to the 3' end of the arising single-nucleotide gap. Conducts 'gap-filling' DNA synthesis in a stepwise distributive fashion rather than in a processive fashion as for other DNA polymerases. It is also able to cleave sugar-phosphate bonds 3' to an intact AP site, acting as an AP lyase.</text>
</comment>
<evidence type="ECO:0000256" key="1">
    <source>
        <dbReference type="ARBA" id="ARBA00001946"/>
    </source>
</evidence>
<keyword evidence="25" id="KW-0269">Exonuclease</keyword>
<evidence type="ECO:0000259" key="23">
    <source>
        <dbReference type="SMART" id="SM00481"/>
    </source>
</evidence>
<evidence type="ECO:0000256" key="13">
    <source>
        <dbReference type="ARBA" id="ARBA00022932"/>
    </source>
</evidence>
<comment type="caution">
    <text evidence="25">The sequence shown here is derived from an EMBL/GenBank/DDBJ whole genome shotgun (WGS) entry which is preliminary data.</text>
</comment>
<comment type="catalytic activity">
    <reaction evidence="19">
        <text>a 5'-end 2'-deoxyribose-2'-deoxyribonucleotide-DNA = (2E,4S)-4-hydroxypenten-2-al-5-phosphate + a 5'-end 5'-phospho-2'-deoxyribonucleoside-DNA + H(+)</text>
        <dbReference type="Rhea" id="RHEA:76255"/>
        <dbReference type="Rhea" id="RHEA-COMP:13180"/>
        <dbReference type="Rhea" id="RHEA-COMP:18657"/>
        <dbReference type="ChEBI" id="CHEBI:15378"/>
        <dbReference type="ChEBI" id="CHEBI:136412"/>
        <dbReference type="ChEBI" id="CHEBI:195194"/>
        <dbReference type="ChEBI" id="CHEBI:195195"/>
    </reaction>
</comment>
<dbReference type="Proteomes" id="UP000297295">
    <property type="component" value="Unassembled WGS sequence"/>
</dbReference>
<dbReference type="PIRSF" id="PIRSF005047">
    <property type="entry name" value="UCP005047_YshC"/>
    <property type="match status" value="1"/>
</dbReference>
<dbReference type="InterPro" id="IPR050243">
    <property type="entry name" value="PHP_phosphatase"/>
</dbReference>
<name>A0A4E0PV53_9EURY</name>
<evidence type="ECO:0000256" key="19">
    <source>
        <dbReference type="ARBA" id="ARBA00044678"/>
    </source>
</evidence>
<keyword evidence="25" id="KW-0540">Nuclease</keyword>
<dbReference type="FunFam" id="3.20.20.140:FF:000047">
    <property type="entry name" value="PHP domain-containing protein"/>
    <property type="match status" value="1"/>
</dbReference>
<evidence type="ECO:0000256" key="8">
    <source>
        <dbReference type="ARBA" id="ARBA00022679"/>
    </source>
</evidence>
<dbReference type="PANTHER" id="PTHR36928:SF1">
    <property type="entry name" value="PHOSPHATASE YCDX-RELATED"/>
    <property type="match status" value="1"/>
</dbReference>
<evidence type="ECO:0000259" key="22">
    <source>
        <dbReference type="SMART" id="SM00278"/>
    </source>
</evidence>
<organism evidence="25 26">
    <name type="scientific">Methanolobus halotolerans</name>
    <dbReference type="NCBI Taxonomy" id="2052935"/>
    <lineage>
        <taxon>Archaea</taxon>
        <taxon>Methanobacteriati</taxon>
        <taxon>Methanobacteriota</taxon>
        <taxon>Stenosarchaea group</taxon>
        <taxon>Methanomicrobia</taxon>
        <taxon>Methanosarcinales</taxon>
        <taxon>Methanosarcinaceae</taxon>
        <taxon>Methanolobus</taxon>
    </lineage>
</organism>
<dbReference type="SUPFAM" id="SSF47802">
    <property type="entry name" value="DNA polymerase beta, N-terminal domain-like"/>
    <property type="match status" value="1"/>
</dbReference>
<evidence type="ECO:0000256" key="18">
    <source>
        <dbReference type="ARBA" id="ARBA00044632"/>
    </source>
</evidence>
<comment type="catalytic activity">
    <reaction evidence="21">
        <text>DNA(n) + a 2'-deoxyribonucleoside 5'-triphosphate = DNA(n+1) + diphosphate</text>
        <dbReference type="Rhea" id="RHEA:22508"/>
        <dbReference type="Rhea" id="RHEA-COMP:17339"/>
        <dbReference type="Rhea" id="RHEA-COMP:17340"/>
        <dbReference type="ChEBI" id="CHEBI:33019"/>
        <dbReference type="ChEBI" id="CHEBI:61560"/>
        <dbReference type="ChEBI" id="CHEBI:173112"/>
        <dbReference type="EC" id="2.7.7.7"/>
    </reaction>
</comment>
<dbReference type="InterPro" id="IPR027421">
    <property type="entry name" value="DNA_pol_lamdba_lyase_dom_sf"/>
</dbReference>
<feature type="domain" description="Polymerase/histidinol phosphatase N-terminal" evidence="23">
    <location>
        <begin position="341"/>
        <end position="419"/>
    </location>
</feature>
<dbReference type="GO" id="GO:0140078">
    <property type="term" value="F:class I DNA-(apurinic or apyrimidinic site) endonuclease activity"/>
    <property type="evidence" value="ECO:0007669"/>
    <property type="project" value="UniProtKB-EC"/>
</dbReference>
<feature type="domain" description="Helix-hairpin-helix DNA-binding motif class 1" evidence="22">
    <location>
        <begin position="93"/>
        <end position="112"/>
    </location>
</feature>
<dbReference type="InterPro" id="IPR004013">
    <property type="entry name" value="PHP_dom"/>
</dbReference>
<dbReference type="InterPro" id="IPR037160">
    <property type="entry name" value="DNA_Pol_thumb_sf"/>
</dbReference>
<dbReference type="InterPro" id="IPR016195">
    <property type="entry name" value="Pol/histidinol_Pase-like"/>
</dbReference>
<dbReference type="EC" id="2.7.7.7" evidence="3"/>
<proteinExistence type="predicted"/>
<dbReference type="GO" id="GO:0008270">
    <property type="term" value="F:zinc ion binding"/>
    <property type="evidence" value="ECO:0007669"/>
    <property type="project" value="TreeGrafter"/>
</dbReference>
<keyword evidence="8" id="KW-0808">Transferase</keyword>
<evidence type="ECO:0000256" key="3">
    <source>
        <dbReference type="ARBA" id="ARBA00012417"/>
    </source>
</evidence>
<dbReference type="SUPFAM" id="SSF81301">
    <property type="entry name" value="Nucleotidyltransferase"/>
    <property type="match status" value="1"/>
</dbReference>
<protein>
    <recommendedName>
        <fullName evidence="5">DNA polymerase beta</fullName>
        <ecNumber evidence="3">2.7.7.7</ecNumber>
        <ecNumber evidence="4">4.2.99.18</ecNumber>
    </recommendedName>
    <alternativeName>
        <fullName evidence="16">5'-deoxyribose-phosphate lyase</fullName>
    </alternativeName>
    <alternativeName>
        <fullName evidence="17">AP lyase</fullName>
    </alternativeName>
</protein>
<feature type="domain" description="Helix-hairpin-helix DNA-binding motif class 1" evidence="22">
    <location>
        <begin position="128"/>
        <end position="147"/>
    </location>
</feature>
<dbReference type="InterPro" id="IPR002008">
    <property type="entry name" value="DNA_pol_X_beta-like"/>
</dbReference>
<dbReference type="RefSeq" id="WP_135389609.1">
    <property type="nucleotide sequence ID" value="NZ_PGGK01000006.1"/>
</dbReference>
<dbReference type="PRINTS" id="PR00870">
    <property type="entry name" value="DNAPOLXBETA"/>
</dbReference>
<evidence type="ECO:0000256" key="10">
    <source>
        <dbReference type="ARBA" id="ARBA00022705"/>
    </source>
</evidence>
<keyword evidence="14" id="KW-0915">Sodium</keyword>
<dbReference type="NCBIfam" id="NF006375">
    <property type="entry name" value="PRK08609.1"/>
    <property type="match status" value="1"/>
</dbReference>
<keyword evidence="25" id="KW-0378">Hydrolase</keyword>
<dbReference type="CDD" id="cd00141">
    <property type="entry name" value="NT_POLXc"/>
    <property type="match status" value="1"/>
</dbReference>
<reference evidence="25 26" key="1">
    <citation type="submission" date="2017-11" db="EMBL/GenBank/DDBJ databases">
        <title>Isolation and Characterization of Methanogenic Archaea from Saline Meromictic Lake at Siberia.</title>
        <authorList>
            <person name="Shen Y."/>
            <person name="Huang H.-H."/>
            <person name="Lai M.-C."/>
            <person name="Chen S.-C."/>
        </authorList>
    </citation>
    <scope>NUCLEOTIDE SEQUENCE [LARGE SCALE GENOMIC DNA]</scope>
    <source>
        <strain evidence="25 26">SY-01</strain>
    </source>
</reference>
<keyword evidence="6" id="KW-0488">Methylation</keyword>
<keyword evidence="12" id="KW-0832">Ubl conjugation</keyword>
<dbReference type="InterPro" id="IPR047967">
    <property type="entry name" value="PolX_PHP"/>
</dbReference>
<comment type="catalytic activity">
    <reaction evidence="18">
        <text>2'-deoxyribonucleotide-(2'-deoxyribose 5'-phosphate)-2'-deoxyribonucleotide-DNA = a 3'-end 2'-deoxyribonucleotide-(2,3-dehydro-2,3-deoxyribose 5'-phosphate)-DNA + a 5'-end 5'-phospho-2'-deoxyribonucleoside-DNA + H(+)</text>
        <dbReference type="Rhea" id="RHEA:66592"/>
        <dbReference type="Rhea" id="RHEA-COMP:13180"/>
        <dbReference type="Rhea" id="RHEA-COMP:16897"/>
        <dbReference type="Rhea" id="RHEA-COMP:17067"/>
        <dbReference type="ChEBI" id="CHEBI:15378"/>
        <dbReference type="ChEBI" id="CHEBI:136412"/>
        <dbReference type="ChEBI" id="CHEBI:157695"/>
        <dbReference type="ChEBI" id="CHEBI:167181"/>
        <dbReference type="EC" id="4.2.99.18"/>
    </reaction>
</comment>
<dbReference type="Gene3D" id="3.30.210.10">
    <property type="entry name" value="DNA polymerase, thumb domain"/>
    <property type="match status" value="1"/>
</dbReference>
<evidence type="ECO:0000256" key="11">
    <source>
        <dbReference type="ARBA" id="ARBA00022763"/>
    </source>
</evidence>
<feature type="domain" description="DNA-directed DNA polymerase X" evidence="24">
    <location>
        <begin position="1"/>
        <end position="317"/>
    </location>
</feature>
<feature type="domain" description="Helix-hairpin-helix DNA-binding motif class 1" evidence="22">
    <location>
        <begin position="53"/>
        <end position="72"/>
    </location>
</feature>
<dbReference type="SMART" id="SM00481">
    <property type="entry name" value="POLIIIAc"/>
    <property type="match status" value="1"/>
</dbReference>
<keyword evidence="10" id="KW-0235">DNA replication</keyword>
<dbReference type="CDD" id="cd07436">
    <property type="entry name" value="PHP_PolX"/>
    <property type="match status" value="1"/>
</dbReference>
<dbReference type="InterPro" id="IPR029398">
    <property type="entry name" value="PolB_thumb"/>
</dbReference>
<evidence type="ECO:0000256" key="5">
    <source>
        <dbReference type="ARBA" id="ARBA00020020"/>
    </source>
</evidence>
<keyword evidence="9" id="KW-0548">Nucleotidyltransferase</keyword>
<dbReference type="Pfam" id="PF14716">
    <property type="entry name" value="HHH_8"/>
    <property type="match status" value="1"/>
</dbReference>
<dbReference type="InterPro" id="IPR003141">
    <property type="entry name" value="Pol/His_phosphatase_N"/>
</dbReference>
<comment type="cofactor">
    <cofactor evidence="1">
        <name>Mg(2+)</name>
        <dbReference type="ChEBI" id="CHEBI:18420"/>
    </cofactor>
</comment>
<dbReference type="GO" id="GO:0003887">
    <property type="term" value="F:DNA-directed DNA polymerase activity"/>
    <property type="evidence" value="ECO:0007669"/>
    <property type="project" value="UniProtKB-KW"/>
</dbReference>
<dbReference type="Gene3D" id="1.10.150.20">
    <property type="entry name" value="5' to 3' exonuclease, C-terminal subdomain"/>
    <property type="match status" value="1"/>
</dbReference>
<evidence type="ECO:0000259" key="24">
    <source>
        <dbReference type="SMART" id="SM00483"/>
    </source>
</evidence>
<comment type="subcellular location">
    <subcellularLocation>
        <location evidence="2">Cytoplasm</location>
    </subcellularLocation>
</comment>
<dbReference type="Pfam" id="PF14791">
    <property type="entry name" value="DNA_pol_B_thumb"/>
    <property type="match status" value="1"/>
</dbReference>
<dbReference type="GO" id="GO:0006281">
    <property type="term" value="P:DNA repair"/>
    <property type="evidence" value="ECO:0007669"/>
    <property type="project" value="UniProtKB-KW"/>
</dbReference>
<gene>
    <name evidence="25" type="ORF">CUN85_07005</name>
</gene>
<dbReference type="SMART" id="SM00278">
    <property type="entry name" value="HhH1"/>
    <property type="match status" value="3"/>
</dbReference>
<evidence type="ECO:0000256" key="16">
    <source>
        <dbReference type="ARBA" id="ARBA00035717"/>
    </source>
</evidence>
<evidence type="ECO:0000256" key="9">
    <source>
        <dbReference type="ARBA" id="ARBA00022695"/>
    </source>
</evidence>
<keyword evidence="13" id="KW-0239">DNA-directed DNA polymerase</keyword>
<evidence type="ECO:0000256" key="21">
    <source>
        <dbReference type="ARBA" id="ARBA00049244"/>
    </source>
</evidence>
<evidence type="ECO:0000256" key="6">
    <source>
        <dbReference type="ARBA" id="ARBA00022481"/>
    </source>
</evidence>
<dbReference type="Gene3D" id="3.20.20.140">
    <property type="entry name" value="Metal-dependent hydrolases"/>
    <property type="match status" value="1"/>
</dbReference>
<evidence type="ECO:0000256" key="2">
    <source>
        <dbReference type="ARBA" id="ARBA00004496"/>
    </source>
</evidence>
<sequence>MINREIADILYEAADILELNEVEWKPRAYRKAARKIEDLNEDISNIYRDRGKKGLEEIPGIGSRIADHIIEYLETGEVGKFEKLKEKSPVKTGELVEIRGLGPKKVKKLVEQLNIKTVSDLREAVEQHQIKNLTGFGEKTEKNILKSIGMFEKSHDRMQLGKAMNLAEDVITYMKEHSDLEKIDYAGSLRRMKETIGDIDMLVIASDPDRTMNTFVSMENVERVESRGVTRSTVILKGGIHVDLRVVPAESYGAAMQYFTGSKDHNIALRDLAISKGYKLSEYGLFGKVSQEKVEGESEQGIYERLGLQYIPPELRENRGEVDIARQNSLPELVTLNDIKGDLHIHTTFSEGSDSLEDVVRAAEDMSYEYIAITDHSRSRRISKGMEIEELKLQWEEIDRISGEYDVKILKGAEVDILKDGSLDYPDEVLGGLDIVVGSVHSGFESAKEEMTERIVAALENKYLNILGHPSGRLIGKREPYNADFDMIFETVADKEKILEINSHPERLDLNDKLILQAKMFGVKFSINTDSHSVPNLDFMRFGVGQARRGWLTKDDVVNTFSYNSLKKMLKA</sequence>
<dbReference type="Gene3D" id="3.30.460.10">
    <property type="entry name" value="Beta Polymerase, domain 2"/>
    <property type="match status" value="1"/>
</dbReference>
<dbReference type="GO" id="GO:0003677">
    <property type="term" value="F:DNA binding"/>
    <property type="evidence" value="ECO:0007669"/>
    <property type="project" value="InterPro"/>
</dbReference>
<evidence type="ECO:0000256" key="4">
    <source>
        <dbReference type="ARBA" id="ARBA00012720"/>
    </source>
</evidence>
<evidence type="ECO:0000256" key="12">
    <source>
        <dbReference type="ARBA" id="ARBA00022843"/>
    </source>
</evidence>
<dbReference type="EMBL" id="PGGK01000006">
    <property type="protein sequence ID" value="TGC09113.1"/>
    <property type="molecule type" value="Genomic_DNA"/>
</dbReference>
<keyword evidence="15" id="KW-0234">DNA repair</keyword>
<dbReference type="InterPro" id="IPR043519">
    <property type="entry name" value="NT_sf"/>
</dbReference>
<dbReference type="GO" id="GO:0042578">
    <property type="term" value="F:phosphoric ester hydrolase activity"/>
    <property type="evidence" value="ECO:0007669"/>
    <property type="project" value="TreeGrafter"/>
</dbReference>
<evidence type="ECO:0000256" key="20">
    <source>
        <dbReference type="ARBA" id="ARBA00045548"/>
    </source>
</evidence>
<keyword evidence="7" id="KW-0237">DNA synthesis</keyword>
<evidence type="ECO:0000256" key="14">
    <source>
        <dbReference type="ARBA" id="ARBA00023053"/>
    </source>
</evidence>
<evidence type="ECO:0000256" key="7">
    <source>
        <dbReference type="ARBA" id="ARBA00022634"/>
    </source>
</evidence>
<evidence type="ECO:0000256" key="15">
    <source>
        <dbReference type="ARBA" id="ARBA00023204"/>
    </source>
</evidence>
<dbReference type="InterPro" id="IPR002054">
    <property type="entry name" value="DNA-dir_DNA_pol_X"/>
</dbReference>
<evidence type="ECO:0000313" key="26">
    <source>
        <dbReference type="Proteomes" id="UP000297295"/>
    </source>
</evidence>